<dbReference type="EMBL" id="JYIK01000568">
    <property type="protein sequence ID" value="KWX10243.1"/>
    <property type="molecule type" value="Genomic_DNA"/>
</dbReference>
<dbReference type="Gene3D" id="1.10.260.40">
    <property type="entry name" value="lambda repressor-like DNA-binding domains"/>
    <property type="match status" value="1"/>
</dbReference>
<proteinExistence type="predicted"/>
<protein>
    <recommendedName>
        <fullName evidence="5">HTH cro/C1-type domain-containing protein</fullName>
    </recommendedName>
</protein>
<sequence>MPDPASDTRQPARAAKERVPNLVLRRVRHEMCLSQAEFAEELARVAREMGLNLATDEKRIGRWERGEVRWPQPAYRRALKKLTGRPAQELGFIPPYEWAGG</sequence>
<dbReference type="Proteomes" id="UP000070659">
    <property type="component" value="Unassembled WGS sequence"/>
</dbReference>
<evidence type="ECO:0000313" key="1">
    <source>
        <dbReference type="EMBL" id="KWX05124.1"/>
    </source>
</evidence>
<name>A0A132NJU0_9ACTN</name>
<dbReference type="InterPro" id="IPR010982">
    <property type="entry name" value="Lambda_DNA-bd_dom_sf"/>
</dbReference>
<reference evidence="2 4" key="2">
    <citation type="submission" date="2015-02" db="EMBL/GenBank/DDBJ databases">
        <title>Physiological reanalysis, assessment of diazotrophy, and genome sequences of multiple isolates of Streptomyces thermoautotrophicus.</title>
        <authorList>
            <person name="MacKellar D.C."/>
            <person name="Lieber L."/>
            <person name="Norman J."/>
            <person name="Bolger A."/>
            <person name="Tobin C."/>
            <person name="Murray J.W."/>
            <person name="Prell J."/>
        </authorList>
    </citation>
    <scope>NUCLEOTIDE SEQUENCE [LARGE SCALE GENOMIC DNA]</scope>
    <source>
        <strain evidence="2 4">UBT1</strain>
    </source>
</reference>
<dbReference type="PATRIC" id="fig|1469144.8.peg.4683"/>
<evidence type="ECO:0000313" key="2">
    <source>
        <dbReference type="EMBL" id="KWX10243.1"/>
    </source>
</evidence>
<evidence type="ECO:0000313" key="4">
    <source>
        <dbReference type="Proteomes" id="UP000070659"/>
    </source>
</evidence>
<dbReference type="RefSeq" id="WP_067068765.1">
    <property type="nucleotide sequence ID" value="NZ_JYIJ01000013.1"/>
</dbReference>
<comment type="caution">
    <text evidence="2">The sequence shown here is derived from an EMBL/GenBank/DDBJ whole genome shotgun (WGS) entry which is preliminary data.</text>
</comment>
<gene>
    <name evidence="1" type="ORF">TH66_05235</name>
    <name evidence="2" type="ORF">TR74_04785</name>
</gene>
<dbReference type="Proteomes" id="UP000070598">
    <property type="component" value="Unassembled WGS sequence"/>
</dbReference>
<dbReference type="GO" id="GO:0003677">
    <property type="term" value="F:DNA binding"/>
    <property type="evidence" value="ECO:0007669"/>
    <property type="project" value="InterPro"/>
</dbReference>
<organism evidence="2 3">
    <name type="scientific">Carbonactinospora thermoautotrophica</name>
    <dbReference type="NCBI Taxonomy" id="1469144"/>
    <lineage>
        <taxon>Bacteria</taxon>
        <taxon>Bacillati</taxon>
        <taxon>Actinomycetota</taxon>
        <taxon>Actinomycetes</taxon>
        <taxon>Kitasatosporales</taxon>
        <taxon>Carbonactinosporaceae</taxon>
        <taxon>Carbonactinospora</taxon>
    </lineage>
</organism>
<dbReference type="AlphaFoldDB" id="A0A132NJU0"/>
<dbReference type="EMBL" id="JYIJ01000013">
    <property type="protein sequence ID" value="KWX05124.1"/>
    <property type="molecule type" value="Genomic_DNA"/>
</dbReference>
<accession>A0A132NJU0</accession>
<evidence type="ECO:0008006" key="5">
    <source>
        <dbReference type="Google" id="ProtNLM"/>
    </source>
</evidence>
<evidence type="ECO:0000313" key="3">
    <source>
        <dbReference type="Proteomes" id="UP000070598"/>
    </source>
</evidence>
<reference evidence="3" key="1">
    <citation type="submission" date="2015-02" db="EMBL/GenBank/DDBJ databases">
        <title>Physiological reanalysis, assessment of diazotrophy, and genome sequences of multiple isolates of Streptomyces thermoautotrophicus.</title>
        <authorList>
            <person name="MacKellar D.C."/>
            <person name="Lieber L."/>
            <person name="Norman J."/>
            <person name="Bolger A."/>
            <person name="Tobin C."/>
            <person name="Murray J.W."/>
            <person name="Friesen M."/>
            <person name="Prell J."/>
        </authorList>
    </citation>
    <scope>NUCLEOTIDE SEQUENCE [LARGE SCALE GENOMIC DNA]</scope>
    <source>
        <strain evidence="3">UBT1</strain>
    </source>
</reference>